<dbReference type="GO" id="GO:0003824">
    <property type="term" value="F:catalytic activity"/>
    <property type="evidence" value="ECO:0007669"/>
    <property type="project" value="InterPro"/>
</dbReference>
<accession>A0A3G8ZVB3</accession>
<dbReference type="Gene3D" id="3.30.428.10">
    <property type="entry name" value="HIT-like"/>
    <property type="match status" value="1"/>
</dbReference>
<dbReference type="Pfam" id="PF01230">
    <property type="entry name" value="HIT"/>
    <property type="match status" value="1"/>
</dbReference>
<evidence type="ECO:0000256" key="2">
    <source>
        <dbReference type="PIRSR" id="PIRSR601310-3"/>
    </source>
</evidence>
<dbReference type="AlphaFoldDB" id="A0A3G8ZVB3"/>
<feature type="short sequence motif" description="Histidine triad motif" evidence="2 3">
    <location>
        <begin position="102"/>
        <end position="106"/>
    </location>
</feature>
<proteinExistence type="predicted"/>
<dbReference type="InterPro" id="IPR011146">
    <property type="entry name" value="HIT-like"/>
</dbReference>
<organism evidence="5 6">
    <name type="scientific">Nakamurella antarctica</name>
    <dbReference type="NCBI Taxonomy" id="1902245"/>
    <lineage>
        <taxon>Bacteria</taxon>
        <taxon>Bacillati</taxon>
        <taxon>Actinomycetota</taxon>
        <taxon>Actinomycetes</taxon>
        <taxon>Nakamurellales</taxon>
        <taxon>Nakamurellaceae</taxon>
        <taxon>Nakamurella</taxon>
    </lineage>
</organism>
<sequence length="116" mass="12236">MSVEEREFCVFCAIAAGDLPADIVSRSDDVLAFRDLAPKAPTHILLIPTEHYANAAELACARPATAAQLISMAASIAAEEGVGDGYRLIFNTGEKGGQTVFHAHLHLLAGRGMPGF</sequence>
<evidence type="ECO:0000313" key="5">
    <source>
        <dbReference type="EMBL" id="AZI58414.1"/>
    </source>
</evidence>
<gene>
    <name evidence="5" type="ORF">EH165_09960</name>
</gene>
<feature type="domain" description="HIT" evidence="4">
    <location>
        <begin position="10"/>
        <end position="116"/>
    </location>
</feature>
<reference evidence="5 6" key="1">
    <citation type="submission" date="2018-11" db="EMBL/GenBank/DDBJ databases">
        <authorList>
            <person name="Da X."/>
        </authorList>
    </citation>
    <scope>NUCLEOTIDE SEQUENCE [LARGE SCALE GENOMIC DNA]</scope>
    <source>
        <strain evidence="5 6">S14-144</strain>
    </source>
</reference>
<feature type="active site" description="Tele-AMP-histidine intermediate" evidence="1">
    <location>
        <position position="104"/>
    </location>
</feature>
<keyword evidence="6" id="KW-1185">Reference proteome</keyword>
<dbReference type="CDD" id="cd01276">
    <property type="entry name" value="PKCI_related"/>
    <property type="match status" value="1"/>
</dbReference>
<dbReference type="InterPro" id="IPR036265">
    <property type="entry name" value="HIT-like_sf"/>
</dbReference>
<dbReference type="InterPro" id="IPR001310">
    <property type="entry name" value="Histidine_triad_HIT"/>
</dbReference>
<name>A0A3G8ZVB3_9ACTN</name>
<reference evidence="5 6" key="2">
    <citation type="submission" date="2018-12" db="EMBL/GenBank/DDBJ databases">
        <title>Nakamurella antarcticus sp. nov., isolated from Antarctica South Shetland Islands soil.</title>
        <authorList>
            <person name="Peng F."/>
        </authorList>
    </citation>
    <scope>NUCLEOTIDE SEQUENCE [LARGE SCALE GENOMIC DNA]</scope>
    <source>
        <strain evidence="5 6">S14-144</strain>
    </source>
</reference>
<evidence type="ECO:0000256" key="1">
    <source>
        <dbReference type="PIRSR" id="PIRSR601310-1"/>
    </source>
</evidence>
<dbReference type="PRINTS" id="PR00332">
    <property type="entry name" value="HISTRIAD"/>
</dbReference>
<dbReference type="KEGG" id="nak:EH165_09960"/>
<dbReference type="PANTHER" id="PTHR23089">
    <property type="entry name" value="HISTIDINE TRIAD HIT PROTEIN"/>
    <property type="match status" value="1"/>
</dbReference>
<evidence type="ECO:0000313" key="6">
    <source>
        <dbReference type="Proteomes" id="UP000268084"/>
    </source>
</evidence>
<dbReference type="PROSITE" id="PS51084">
    <property type="entry name" value="HIT_2"/>
    <property type="match status" value="1"/>
</dbReference>
<dbReference type="EMBL" id="CP034170">
    <property type="protein sequence ID" value="AZI58414.1"/>
    <property type="molecule type" value="Genomic_DNA"/>
</dbReference>
<evidence type="ECO:0000259" key="4">
    <source>
        <dbReference type="PROSITE" id="PS51084"/>
    </source>
</evidence>
<dbReference type="Proteomes" id="UP000268084">
    <property type="component" value="Chromosome"/>
</dbReference>
<evidence type="ECO:0000256" key="3">
    <source>
        <dbReference type="PROSITE-ProRule" id="PRU00464"/>
    </source>
</evidence>
<dbReference type="SUPFAM" id="SSF54197">
    <property type="entry name" value="HIT-like"/>
    <property type="match status" value="1"/>
</dbReference>
<dbReference type="OrthoDB" id="9784774at2"/>
<protein>
    <submittedName>
        <fullName evidence="5">Histidine triad nucleotide-binding protein</fullName>
    </submittedName>
</protein>